<dbReference type="SUPFAM" id="SSF52833">
    <property type="entry name" value="Thioredoxin-like"/>
    <property type="match status" value="1"/>
</dbReference>
<dbReference type="GO" id="GO:0045454">
    <property type="term" value="P:cell redox homeostasis"/>
    <property type="evidence" value="ECO:0007669"/>
    <property type="project" value="TreeGrafter"/>
</dbReference>
<sequence>MAAHNIVTLTDANFKEEVLSAKPPVLVDFWAAWCGPCRMIAPVVEQLAGEYEGKIKVAKLNVDEYPSIASDYGIMSIPTLLLFKNGEVVSRLVGYQTKDKLVQVLEKNL</sequence>
<evidence type="ECO:0000256" key="7">
    <source>
        <dbReference type="NCBIfam" id="TIGR01068"/>
    </source>
</evidence>
<protein>
    <recommendedName>
        <fullName evidence="2 7">Thioredoxin</fullName>
    </recommendedName>
</protein>
<evidence type="ECO:0000313" key="12">
    <source>
        <dbReference type="EMBL" id="KYH32363.1"/>
    </source>
</evidence>
<evidence type="ECO:0000256" key="3">
    <source>
        <dbReference type="ARBA" id="ARBA00022448"/>
    </source>
</evidence>
<name>A0A151AXT5_9FIRM</name>
<dbReference type="PRINTS" id="PR00421">
    <property type="entry name" value="THIOREDOXIN"/>
</dbReference>
<proteinExistence type="inferred from homology"/>
<reference evidence="12 13" key="1">
    <citation type="submission" date="2016-02" db="EMBL/GenBank/DDBJ databases">
        <title>Genome sequence of Moorella mulderi DSM 14980.</title>
        <authorList>
            <person name="Poehlein A."/>
            <person name="Daniel R."/>
        </authorList>
    </citation>
    <scope>NUCLEOTIDE SEQUENCE [LARGE SCALE GENOMIC DNA]</scope>
    <source>
        <strain evidence="12 13">DSM 14980</strain>
    </source>
</reference>
<dbReference type="CDD" id="cd02947">
    <property type="entry name" value="TRX_family"/>
    <property type="match status" value="1"/>
</dbReference>
<keyword evidence="13" id="KW-1185">Reference proteome</keyword>
<keyword evidence="4" id="KW-0249">Electron transport</keyword>
<dbReference type="AlphaFoldDB" id="A0A151AXT5"/>
<dbReference type="OrthoDB" id="9790390at2"/>
<dbReference type="Gene3D" id="3.40.30.10">
    <property type="entry name" value="Glutaredoxin"/>
    <property type="match status" value="1"/>
</dbReference>
<dbReference type="GO" id="GO:0005829">
    <property type="term" value="C:cytosol"/>
    <property type="evidence" value="ECO:0007669"/>
    <property type="project" value="TreeGrafter"/>
</dbReference>
<dbReference type="Proteomes" id="UP000075670">
    <property type="component" value="Unassembled WGS sequence"/>
</dbReference>
<dbReference type="FunFam" id="3.40.30.10:FF:000001">
    <property type="entry name" value="Thioredoxin"/>
    <property type="match status" value="1"/>
</dbReference>
<keyword evidence="3" id="KW-0813">Transport</keyword>
<dbReference type="PROSITE" id="PS51352">
    <property type="entry name" value="THIOREDOXIN_2"/>
    <property type="match status" value="1"/>
</dbReference>
<dbReference type="PANTHER" id="PTHR45663:SF11">
    <property type="entry name" value="GEO12009P1"/>
    <property type="match status" value="1"/>
</dbReference>
<keyword evidence="6 10" id="KW-0676">Redox-active center</keyword>
<evidence type="ECO:0000256" key="9">
    <source>
        <dbReference type="PIRSR" id="PIRSR000077-1"/>
    </source>
</evidence>
<dbReference type="Pfam" id="PF00085">
    <property type="entry name" value="Thioredoxin"/>
    <property type="match status" value="1"/>
</dbReference>
<dbReference type="InterPro" id="IPR017937">
    <property type="entry name" value="Thioredoxin_CS"/>
</dbReference>
<comment type="similarity">
    <text evidence="1 8">Belongs to the thioredoxin family.</text>
</comment>
<organism evidence="12 13">
    <name type="scientific">Moorella mulderi DSM 14980</name>
    <dbReference type="NCBI Taxonomy" id="1122241"/>
    <lineage>
        <taxon>Bacteria</taxon>
        <taxon>Bacillati</taxon>
        <taxon>Bacillota</taxon>
        <taxon>Clostridia</taxon>
        <taxon>Neomoorellales</taxon>
        <taxon>Neomoorellaceae</taxon>
        <taxon>Neomoorella</taxon>
    </lineage>
</organism>
<comment type="caution">
    <text evidence="12">The sequence shown here is derived from an EMBL/GenBank/DDBJ whole genome shotgun (WGS) entry which is preliminary data.</text>
</comment>
<evidence type="ECO:0000256" key="10">
    <source>
        <dbReference type="PIRSR" id="PIRSR000077-4"/>
    </source>
</evidence>
<dbReference type="PATRIC" id="fig|1122241.3.peg.1669"/>
<evidence type="ECO:0000256" key="5">
    <source>
        <dbReference type="ARBA" id="ARBA00023157"/>
    </source>
</evidence>
<feature type="active site" description="Nucleophile" evidence="9">
    <location>
        <position position="37"/>
    </location>
</feature>
<evidence type="ECO:0000256" key="8">
    <source>
        <dbReference type="PIRNR" id="PIRNR000077"/>
    </source>
</evidence>
<dbReference type="NCBIfam" id="TIGR01068">
    <property type="entry name" value="thioredoxin"/>
    <property type="match status" value="1"/>
</dbReference>
<evidence type="ECO:0000256" key="2">
    <source>
        <dbReference type="ARBA" id="ARBA00020570"/>
    </source>
</evidence>
<feature type="disulfide bond" description="Redox-active" evidence="10">
    <location>
        <begin position="34"/>
        <end position="37"/>
    </location>
</feature>
<dbReference type="InterPro" id="IPR036249">
    <property type="entry name" value="Thioredoxin-like_sf"/>
</dbReference>
<feature type="domain" description="Thioredoxin" evidence="11">
    <location>
        <begin position="1"/>
        <end position="109"/>
    </location>
</feature>
<feature type="site" description="Contributes to redox potential value" evidence="9">
    <location>
        <position position="36"/>
    </location>
</feature>
<gene>
    <name evidence="12" type="primary">trxA_2</name>
    <name evidence="12" type="ORF">MOMUL_15850</name>
</gene>
<evidence type="ECO:0000256" key="6">
    <source>
        <dbReference type="ARBA" id="ARBA00023284"/>
    </source>
</evidence>
<evidence type="ECO:0000256" key="4">
    <source>
        <dbReference type="ARBA" id="ARBA00022982"/>
    </source>
</evidence>
<dbReference type="EMBL" id="LTBC01000004">
    <property type="protein sequence ID" value="KYH32363.1"/>
    <property type="molecule type" value="Genomic_DNA"/>
</dbReference>
<feature type="site" description="Deprotonates C-terminal active site Cys" evidence="9">
    <location>
        <position position="28"/>
    </location>
</feature>
<feature type="active site" description="Nucleophile" evidence="9">
    <location>
        <position position="34"/>
    </location>
</feature>
<dbReference type="InterPro" id="IPR005746">
    <property type="entry name" value="Thioredoxin"/>
</dbReference>
<dbReference type="InterPro" id="IPR013766">
    <property type="entry name" value="Thioredoxin_domain"/>
</dbReference>
<dbReference type="GO" id="GO:0015035">
    <property type="term" value="F:protein-disulfide reductase activity"/>
    <property type="evidence" value="ECO:0007669"/>
    <property type="project" value="UniProtKB-UniRule"/>
</dbReference>
<evidence type="ECO:0000259" key="11">
    <source>
        <dbReference type="PROSITE" id="PS51352"/>
    </source>
</evidence>
<dbReference type="PANTHER" id="PTHR45663">
    <property type="entry name" value="GEO12009P1"/>
    <property type="match status" value="1"/>
</dbReference>
<dbReference type="RefSeq" id="WP_062283647.1">
    <property type="nucleotide sequence ID" value="NZ_LTBC01000004.1"/>
</dbReference>
<dbReference type="PROSITE" id="PS00194">
    <property type="entry name" value="THIOREDOXIN_1"/>
    <property type="match status" value="1"/>
</dbReference>
<feature type="site" description="Contributes to redox potential value" evidence="9">
    <location>
        <position position="35"/>
    </location>
</feature>
<dbReference type="PIRSF" id="PIRSF000077">
    <property type="entry name" value="Thioredoxin"/>
    <property type="match status" value="1"/>
</dbReference>
<evidence type="ECO:0000256" key="1">
    <source>
        <dbReference type="ARBA" id="ARBA00008987"/>
    </source>
</evidence>
<evidence type="ECO:0000313" key="13">
    <source>
        <dbReference type="Proteomes" id="UP000075670"/>
    </source>
</evidence>
<keyword evidence="5 10" id="KW-1015">Disulfide bond</keyword>
<accession>A0A151AXT5</accession>